<comment type="similarity">
    <text evidence="1">Belongs to the leucine-binding protein family.</text>
</comment>
<dbReference type="EMBL" id="RJSE01000003">
    <property type="protein sequence ID" value="RNL65375.1"/>
    <property type="molecule type" value="Genomic_DNA"/>
</dbReference>
<gene>
    <name evidence="5" type="ORF">EFK50_05300</name>
</gene>
<dbReference type="SUPFAM" id="SSF53822">
    <property type="entry name" value="Periplasmic binding protein-like I"/>
    <property type="match status" value="1"/>
</dbReference>
<dbReference type="OrthoDB" id="9772589at2"/>
<accession>A0A3N0CPJ1</accession>
<comment type="caution">
    <text evidence="5">The sequence shown here is derived from an EMBL/GenBank/DDBJ whole genome shotgun (WGS) entry which is preliminary data.</text>
</comment>
<reference evidence="5 6" key="1">
    <citation type="submission" date="2018-11" db="EMBL/GenBank/DDBJ databases">
        <authorList>
            <person name="Li F."/>
        </authorList>
    </citation>
    <scope>NUCLEOTIDE SEQUENCE [LARGE SCALE GENOMIC DNA]</scope>
    <source>
        <strain evidence="5 6">Gsoil 097</strain>
    </source>
</reference>
<keyword evidence="2 3" id="KW-0732">Signal</keyword>
<dbReference type="InterPro" id="IPR051010">
    <property type="entry name" value="BCAA_transport"/>
</dbReference>
<dbReference type="InterPro" id="IPR028082">
    <property type="entry name" value="Peripla_BP_I"/>
</dbReference>
<keyword evidence="6" id="KW-1185">Reference proteome</keyword>
<evidence type="ECO:0000259" key="4">
    <source>
        <dbReference type="Pfam" id="PF13458"/>
    </source>
</evidence>
<organism evidence="5 6">
    <name type="scientific">Nocardioides marmoriginsengisoli</name>
    <dbReference type="NCBI Taxonomy" id="661483"/>
    <lineage>
        <taxon>Bacteria</taxon>
        <taxon>Bacillati</taxon>
        <taxon>Actinomycetota</taxon>
        <taxon>Actinomycetes</taxon>
        <taxon>Propionibacteriales</taxon>
        <taxon>Nocardioidaceae</taxon>
        <taxon>Nocardioides</taxon>
    </lineage>
</organism>
<feature type="domain" description="Leucine-binding protein" evidence="4">
    <location>
        <begin position="40"/>
        <end position="371"/>
    </location>
</feature>
<dbReference type="InterPro" id="IPR028081">
    <property type="entry name" value="Leu-bd"/>
</dbReference>
<dbReference type="RefSeq" id="WP_123226478.1">
    <property type="nucleotide sequence ID" value="NZ_RJSE01000003.1"/>
</dbReference>
<dbReference type="AlphaFoldDB" id="A0A3N0CPJ1"/>
<evidence type="ECO:0000256" key="3">
    <source>
        <dbReference type="SAM" id="SignalP"/>
    </source>
</evidence>
<evidence type="ECO:0000256" key="1">
    <source>
        <dbReference type="ARBA" id="ARBA00010062"/>
    </source>
</evidence>
<dbReference type="PANTHER" id="PTHR30483:SF6">
    <property type="entry name" value="PERIPLASMIC BINDING PROTEIN OF ABC TRANSPORTER FOR NATURAL AMINO ACIDS"/>
    <property type="match status" value="1"/>
</dbReference>
<dbReference type="Gene3D" id="3.40.50.2300">
    <property type="match status" value="2"/>
</dbReference>
<feature type="signal peptide" evidence="3">
    <location>
        <begin position="1"/>
        <end position="21"/>
    </location>
</feature>
<feature type="chain" id="PRO_5038390692" evidence="3">
    <location>
        <begin position="22"/>
        <end position="397"/>
    </location>
</feature>
<dbReference type="Proteomes" id="UP000267128">
    <property type="component" value="Unassembled WGS sequence"/>
</dbReference>
<dbReference type="PROSITE" id="PS51257">
    <property type="entry name" value="PROKAR_LIPOPROTEIN"/>
    <property type="match status" value="1"/>
</dbReference>
<name>A0A3N0CPJ1_9ACTN</name>
<proteinExistence type="inferred from homology"/>
<protein>
    <submittedName>
        <fullName evidence="5">ABC transporter substrate-binding protein</fullName>
    </submittedName>
</protein>
<sequence length="397" mass="42573">MIRTLRRVALSAAVLSLLVTAACGGSDSGNGGKSGDPLQAKIGLIGPKSGAAQFYWTELERGIELAEPEIKEKFGVTFEKVEGDDQGSPDVASRVIQTMLNQDNVDVVFGPSQSGPSLQVAETIQRTGRPWLVSIAAADEILNPEASPNWGFRTNNNNSDAIAVSGSYLWSDSDAKVGIFYGADAYGQSNHDMLLAYAKKNGKTVVHEEVIQPGATDVSSQVRKMRDAGVTSILGAVTTGADTAAITKAMDQLGYKPDRFLVTATVLAGYTDLAKPREWENLAFIEPRDLTGDSFAGITQKYEEKYGEKPTSSVAVYTTYTSALLYGQAVAAAKDAHDWKAVRQAMEDTPKLDVNGRVWEKPFGAADHDLYEDDPSSWFVIGFDPEGKVRTIGSAGS</sequence>
<dbReference type="Pfam" id="PF13458">
    <property type="entry name" value="Peripla_BP_6"/>
    <property type="match status" value="1"/>
</dbReference>
<dbReference type="PANTHER" id="PTHR30483">
    <property type="entry name" value="LEUCINE-SPECIFIC-BINDING PROTEIN"/>
    <property type="match status" value="1"/>
</dbReference>
<evidence type="ECO:0000313" key="6">
    <source>
        <dbReference type="Proteomes" id="UP000267128"/>
    </source>
</evidence>
<evidence type="ECO:0000313" key="5">
    <source>
        <dbReference type="EMBL" id="RNL65375.1"/>
    </source>
</evidence>
<evidence type="ECO:0000256" key="2">
    <source>
        <dbReference type="ARBA" id="ARBA00022729"/>
    </source>
</evidence>